<feature type="region of interest" description="Disordered" evidence="1">
    <location>
        <begin position="45"/>
        <end position="80"/>
    </location>
</feature>
<feature type="compositionally biased region" description="Polar residues" evidence="1">
    <location>
        <begin position="63"/>
        <end position="77"/>
    </location>
</feature>
<accession>A0AAD7Z6R8</accession>
<feature type="non-terminal residue" evidence="2">
    <location>
        <position position="116"/>
    </location>
</feature>
<dbReference type="Proteomes" id="UP001233999">
    <property type="component" value="Unassembled WGS sequence"/>
</dbReference>
<proteinExistence type="predicted"/>
<evidence type="ECO:0000256" key="1">
    <source>
        <dbReference type="SAM" id="MobiDB-lite"/>
    </source>
</evidence>
<name>A0AAD7Z6R8_DIPPU</name>
<reference evidence="2" key="2">
    <citation type="submission" date="2023-05" db="EMBL/GenBank/DDBJ databases">
        <authorList>
            <person name="Fouks B."/>
        </authorList>
    </citation>
    <scope>NUCLEOTIDE SEQUENCE</scope>
    <source>
        <strain evidence="2">Stay&amp;Tobe</strain>
        <tissue evidence="2">Testes</tissue>
    </source>
</reference>
<dbReference type="AlphaFoldDB" id="A0AAD7Z6R8"/>
<protein>
    <submittedName>
        <fullName evidence="2">Uncharacterized protein</fullName>
    </submittedName>
</protein>
<organism evidence="2 3">
    <name type="scientific">Diploptera punctata</name>
    <name type="common">Pacific beetle cockroach</name>
    <dbReference type="NCBI Taxonomy" id="6984"/>
    <lineage>
        <taxon>Eukaryota</taxon>
        <taxon>Metazoa</taxon>
        <taxon>Ecdysozoa</taxon>
        <taxon>Arthropoda</taxon>
        <taxon>Hexapoda</taxon>
        <taxon>Insecta</taxon>
        <taxon>Pterygota</taxon>
        <taxon>Neoptera</taxon>
        <taxon>Polyneoptera</taxon>
        <taxon>Dictyoptera</taxon>
        <taxon>Blattodea</taxon>
        <taxon>Blaberoidea</taxon>
        <taxon>Blaberidae</taxon>
        <taxon>Diplopterinae</taxon>
        <taxon>Diploptera</taxon>
    </lineage>
</organism>
<sequence>QRLPTSRLLSVAQTNGSHRVTNLDLMLCSLPSLGCFPELRMEPSQNFRRFNTPPPTSPPNRNLCSSLSEPPDTNSALEPQRGVTVPSALEELLEGVVVRTHMPAANTNGARAARVK</sequence>
<feature type="non-terminal residue" evidence="2">
    <location>
        <position position="1"/>
    </location>
</feature>
<dbReference type="EMBL" id="JASPKZ010010264">
    <property type="protein sequence ID" value="KAJ9574770.1"/>
    <property type="molecule type" value="Genomic_DNA"/>
</dbReference>
<keyword evidence="3" id="KW-1185">Reference proteome</keyword>
<comment type="caution">
    <text evidence="2">The sequence shown here is derived from an EMBL/GenBank/DDBJ whole genome shotgun (WGS) entry which is preliminary data.</text>
</comment>
<reference evidence="2" key="1">
    <citation type="journal article" date="2023" name="IScience">
        <title>Live-bearing cockroach genome reveals convergent evolutionary mechanisms linked to viviparity in insects and beyond.</title>
        <authorList>
            <person name="Fouks B."/>
            <person name="Harrison M.C."/>
            <person name="Mikhailova A.A."/>
            <person name="Marchal E."/>
            <person name="English S."/>
            <person name="Carruthers M."/>
            <person name="Jennings E.C."/>
            <person name="Chiamaka E.L."/>
            <person name="Frigard R.A."/>
            <person name="Pippel M."/>
            <person name="Attardo G.M."/>
            <person name="Benoit J.B."/>
            <person name="Bornberg-Bauer E."/>
            <person name="Tobe S.S."/>
        </authorList>
    </citation>
    <scope>NUCLEOTIDE SEQUENCE</scope>
    <source>
        <strain evidence="2">Stay&amp;Tobe</strain>
    </source>
</reference>
<evidence type="ECO:0000313" key="2">
    <source>
        <dbReference type="EMBL" id="KAJ9574770.1"/>
    </source>
</evidence>
<evidence type="ECO:0000313" key="3">
    <source>
        <dbReference type="Proteomes" id="UP001233999"/>
    </source>
</evidence>
<gene>
    <name evidence="2" type="ORF">L9F63_008084</name>
</gene>